<dbReference type="Pfam" id="PF00498">
    <property type="entry name" value="FHA"/>
    <property type="match status" value="1"/>
</dbReference>
<keyword evidence="4" id="KW-1185">Reference proteome</keyword>
<dbReference type="CDD" id="cd00060">
    <property type="entry name" value="FHA"/>
    <property type="match status" value="1"/>
</dbReference>
<organism evidence="3 4">
    <name type="scientific">Achromobacter arsenitoxydans SY8</name>
    <dbReference type="NCBI Taxonomy" id="477184"/>
    <lineage>
        <taxon>Bacteria</taxon>
        <taxon>Pseudomonadati</taxon>
        <taxon>Pseudomonadota</taxon>
        <taxon>Betaproteobacteria</taxon>
        <taxon>Burkholderiales</taxon>
        <taxon>Alcaligenaceae</taxon>
        <taxon>Achromobacter</taxon>
    </lineage>
</organism>
<dbReference type="InterPro" id="IPR008984">
    <property type="entry name" value="SMAD_FHA_dom_sf"/>
</dbReference>
<dbReference type="Proteomes" id="UP000003113">
    <property type="component" value="Unassembled WGS sequence"/>
</dbReference>
<evidence type="ECO:0000313" key="4">
    <source>
        <dbReference type="Proteomes" id="UP000003113"/>
    </source>
</evidence>
<comment type="caution">
    <text evidence="3">The sequence shown here is derived from an EMBL/GenBank/DDBJ whole genome shotgun (WGS) entry which is preliminary data.</text>
</comment>
<accession>H0FG21</accession>
<feature type="region of interest" description="Disordered" evidence="1">
    <location>
        <begin position="178"/>
        <end position="253"/>
    </location>
</feature>
<evidence type="ECO:0000259" key="2">
    <source>
        <dbReference type="SMART" id="SM00240"/>
    </source>
</evidence>
<dbReference type="EMBL" id="AGUF01000104">
    <property type="protein sequence ID" value="EHK62814.1"/>
    <property type="molecule type" value="Genomic_DNA"/>
</dbReference>
<feature type="compositionally biased region" description="Basic and acidic residues" evidence="1">
    <location>
        <begin position="215"/>
        <end position="234"/>
    </location>
</feature>
<dbReference type="Gene3D" id="2.60.200.20">
    <property type="match status" value="1"/>
</dbReference>
<dbReference type="SUPFAM" id="SSF49879">
    <property type="entry name" value="SMAD/FHA domain"/>
    <property type="match status" value="1"/>
</dbReference>
<evidence type="ECO:0000313" key="3">
    <source>
        <dbReference type="EMBL" id="EHK62814.1"/>
    </source>
</evidence>
<evidence type="ECO:0000256" key="1">
    <source>
        <dbReference type="SAM" id="MobiDB-lite"/>
    </source>
</evidence>
<proteinExistence type="predicted"/>
<dbReference type="OrthoDB" id="273564at2"/>
<dbReference type="InterPro" id="IPR000253">
    <property type="entry name" value="FHA_dom"/>
</dbReference>
<gene>
    <name evidence="3" type="ORF">KYC_28707</name>
</gene>
<dbReference type="SMART" id="SM00240">
    <property type="entry name" value="FHA"/>
    <property type="match status" value="1"/>
</dbReference>
<dbReference type="AlphaFoldDB" id="H0FG21"/>
<dbReference type="PATRIC" id="fig|477184.5.peg.5623"/>
<name>H0FG21_9BURK</name>
<protein>
    <submittedName>
        <fullName evidence="3">FHA domain-containing protein</fullName>
    </submittedName>
</protein>
<feature type="domain" description="FHA" evidence="2">
    <location>
        <begin position="25"/>
        <end position="78"/>
    </location>
</feature>
<dbReference type="STRING" id="477184.KYC_28707"/>
<dbReference type="eggNOG" id="COG1716">
    <property type="taxonomic scope" value="Bacteria"/>
</dbReference>
<dbReference type="RefSeq" id="WP_008169050.1">
    <property type="nucleotide sequence ID" value="NZ_AGUF01000104.1"/>
</dbReference>
<reference evidence="3 4" key="1">
    <citation type="journal article" date="2012" name="J. Bacteriol.">
        <title>Genome sequence of the highly efficient arsenite-oxidizing bacterium Achromobacter arsenitoxydans SY8.</title>
        <authorList>
            <person name="Li X."/>
            <person name="Hu Y."/>
            <person name="Gong J."/>
            <person name="Lin Y."/>
            <person name="Johnstone L."/>
            <person name="Rensing C."/>
            <person name="Wang G."/>
        </authorList>
    </citation>
    <scope>NUCLEOTIDE SEQUENCE [LARGE SCALE GENOMIC DNA]</scope>
    <source>
        <strain evidence="3 4">SY8</strain>
    </source>
</reference>
<sequence>MKFTVFQHAGDPAFEPLHAEFAAPGGTVGRSPDNQLALPDPTRTICRVQAAIRLNDADAAFLENLSAMSVVSVNGRVVPSGQEVPINPGDELEIGAYRLRAEAGIGPAEPPHPAAAPDDDIFGDLIGPGTLPVGAAPDVSVHPFDLESAQTRNPDDPLQHLPRGDAAVSRPAVDPLAMFDVSSDGPPSVFEDTTPSTLPVHDPLAGHRAHPVSEALERPRDAADTHSASDHVREIGGFLRPASVKKPTGGQGG</sequence>